<dbReference type="SUPFAM" id="SSF56815">
    <property type="entry name" value="Sec1/munc18-like (SM) proteins"/>
    <property type="match status" value="1"/>
</dbReference>
<dbReference type="OrthoDB" id="10251230at2759"/>
<dbReference type="GO" id="GO:0016192">
    <property type="term" value="P:vesicle-mediated transport"/>
    <property type="evidence" value="ECO:0007669"/>
    <property type="project" value="InterPro"/>
</dbReference>
<comment type="caution">
    <text evidence="2">The sequence shown here is derived from an EMBL/GenBank/DDBJ whole genome shotgun (WGS) entry which is preliminary data.</text>
</comment>
<dbReference type="Gene3D" id="1.25.40.60">
    <property type="match status" value="1"/>
</dbReference>
<dbReference type="STRING" id="698492.A0A0E9NJ00"/>
<proteinExistence type="inferred from homology"/>
<gene>
    <name evidence="2" type="ORF">G7K_3934-t1</name>
</gene>
<accession>A0A0E9NJ00</accession>
<dbReference type="Gene3D" id="3.40.50.1910">
    <property type="match status" value="1"/>
</dbReference>
<dbReference type="Pfam" id="PF00995">
    <property type="entry name" value="Sec1"/>
    <property type="match status" value="1"/>
</dbReference>
<organism evidence="2 3">
    <name type="scientific">Saitoella complicata (strain BCRC 22490 / CBS 7301 / JCM 7358 / NBRC 10748 / NRRL Y-17804)</name>
    <dbReference type="NCBI Taxonomy" id="698492"/>
    <lineage>
        <taxon>Eukaryota</taxon>
        <taxon>Fungi</taxon>
        <taxon>Dikarya</taxon>
        <taxon>Ascomycota</taxon>
        <taxon>Taphrinomycotina</taxon>
        <taxon>Taphrinomycotina incertae sedis</taxon>
        <taxon>Saitoella</taxon>
    </lineage>
</organism>
<comment type="similarity">
    <text evidence="1">Belongs to the STXBP/unc-18/SEC1 family.</text>
</comment>
<keyword evidence="3" id="KW-1185">Reference proteome</keyword>
<dbReference type="EMBL" id="BACD03000026">
    <property type="protein sequence ID" value="GAO49793.1"/>
    <property type="molecule type" value="Genomic_DNA"/>
</dbReference>
<dbReference type="InterPro" id="IPR043127">
    <property type="entry name" value="Sec-1-like_dom3a"/>
</dbReference>
<dbReference type="Gene3D" id="3.40.50.2060">
    <property type="match status" value="1"/>
</dbReference>
<evidence type="ECO:0000313" key="2">
    <source>
        <dbReference type="EMBL" id="GAO49793.1"/>
    </source>
</evidence>
<sequence length="640" mass="69039">MALPPSLRDGQKAAIERLLNLNTTPSSTSKDDISNAAAPIWKLLIFDKLGQDIISSILRVQDLRENGVTVHTQLHAQRAAIPDVPALYLLEPTTANLEKIQEDLRDGLYESAYVNFLTSISRDKLEDFAAATAKDGTDALVAQVYDQHLNFIVAEPDLFSLSIPGVYHTFNSPTSPESQISETVDGIVRGLFSVVVTSGLGVPIIRAPRGNAAEAIAVKLEQKLRDWAVSTQQSTPATGARPVLVLLDRNVDLVPMFSHSWTYQSLIHDILSLHLNRITVPASASDPAQGKKSYDLDATQDFFWRKNSNAPFPTVAEDIDSELSRYKIDAAEITRMTGANSLDDLDPTTADLGGAAGLKSAITALPELTARKGVLDMHMTIATTLLSAIKERALDDFFQREETIGRVTRAQLLEVLRDPARKGEDKLRLFVIWWLSVSESEASPEALRECEGALRLEEGVDMPVIEWIKKVRELTRMTMMTTTNTASAPAPGADGLLRGFSSLSSRFKDASGVDLGALVSGVKNFLPSKKELTVTKVVEALTSSDGHAPTGPAADYVSLDPLARGAASSGASRRAGDAIVFVVGGGNYVEYGNLQEWASQQGVGGAQSARGKGRRVVYGSTELLSAKGFLSELGRLGRGE</sequence>
<dbReference type="InterPro" id="IPR043154">
    <property type="entry name" value="Sec-1-like_dom1"/>
</dbReference>
<reference evidence="2 3" key="1">
    <citation type="journal article" date="2011" name="J. Gen. Appl. Microbiol.">
        <title>Draft genome sequencing of the enigmatic yeast Saitoella complicata.</title>
        <authorList>
            <person name="Nishida H."/>
            <person name="Hamamoto M."/>
            <person name="Sugiyama J."/>
        </authorList>
    </citation>
    <scope>NUCLEOTIDE SEQUENCE [LARGE SCALE GENOMIC DNA]</scope>
    <source>
        <strain evidence="2 3">NRRL Y-17804</strain>
    </source>
</reference>
<evidence type="ECO:0000256" key="1">
    <source>
        <dbReference type="ARBA" id="ARBA00009884"/>
    </source>
</evidence>
<dbReference type="AlphaFoldDB" id="A0A0E9NJ00"/>
<dbReference type="InterPro" id="IPR027482">
    <property type="entry name" value="Sec1-like_dom2"/>
</dbReference>
<reference evidence="2 3" key="3">
    <citation type="journal article" date="2015" name="Genome Announc.">
        <title>Draft Genome Sequence of the Archiascomycetous Yeast Saitoella complicata.</title>
        <authorList>
            <person name="Yamauchi K."/>
            <person name="Kondo S."/>
            <person name="Hamamoto M."/>
            <person name="Takahashi Y."/>
            <person name="Ogura Y."/>
            <person name="Hayashi T."/>
            <person name="Nishida H."/>
        </authorList>
    </citation>
    <scope>NUCLEOTIDE SEQUENCE [LARGE SCALE GENOMIC DNA]</scope>
    <source>
        <strain evidence="2 3">NRRL Y-17804</strain>
    </source>
</reference>
<dbReference type="InterPro" id="IPR001619">
    <property type="entry name" value="Sec1-like"/>
</dbReference>
<evidence type="ECO:0008006" key="4">
    <source>
        <dbReference type="Google" id="ProtNLM"/>
    </source>
</evidence>
<dbReference type="OMA" id="VNDLRAW"/>
<dbReference type="InterPro" id="IPR036045">
    <property type="entry name" value="Sec1-like_sf"/>
</dbReference>
<dbReference type="PANTHER" id="PTHR11679">
    <property type="entry name" value="VESICLE PROTEIN SORTING-ASSOCIATED"/>
    <property type="match status" value="1"/>
</dbReference>
<dbReference type="Proteomes" id="UP000033140">
    <property type="component" value="Unassembled WGS sequence"/>
</dbReference>
<dbReference type="Gene3D" id="3.90.830.10">
    <property type="entry name" value="Syntaxin Binding Protein 1, Chain A, domain 2"/>
    <property type="match status" value="1"/>
</dbReference>
<reference evidence="2 3" key="2">
    <citation type="journal article" date="2014" name="J. Gen. Appl. Microbiol.">
        <title>The early diverging ascomycetous budding yeast Saitoella complicata has three histone deacetylases belonging to the Clr6, Hos2, and Rpd3 lineages.</title>
        <authorList>
            <person name="Nishida H."/>
            <person name="Matsumoto T."/>
            <person name="Kondo S."/>
            <person name="Hamamoto M."/>
            <person name="Yoshikawa H."/>
        </authorList>
    </citation>
    <scope>NUCLEOTIDE SEQUENCE [LARGE SCALE GENOMIC DNA]</scope>
    <source>
        <strain evidence="2 3">NRRL Y-17804</strain>
    </source>
</reference>
<name>A0A0E9NJ00_SAICN</name>
<dbReference type="RefSeq" id="XP_019026006.1">
    <property type="nucleotide sequence ID" value="XM_019166709.1"/>
</dbReference>
<protein>
    <recommendedName>
        <fullName evidence="4">Sec1-like protein</fullName>
    </recommendedName>
</protein>
<dbReference type="PIRSF" id="PIRSF005715">
    <property type="entry name" value="VPS45_Sec1"/>
    <property type="match status" value="1"/>
</dbReference>
<evidence type="ECO:0000313" key="3">
    <source>
        <dbReference type="Proteomes" id="UP000033140"/>
    </source>
</evidence>